<keyword evidence="11" id="KW-1185">Reference proteome</keyword>
<keyword evidence="7" id="KW-0802">TPR repeat</keyword>
<feature type="domain" description="Peptidase M48" evidence="9">
    <location>
        <begin position="39"/>
        <end position="220"/>
    </location>
</feature>
<evidence type="ECO:0000256" key="1">
    <source>
        <dbReference type="ARBA" id="ARBA00001947"/>
    </source>
</evidence>
<keyword evidence="5" id="KW-0862">Zinc</keyword>
<evidence type="ECO:0000313" key="11">
    <source>
        <dbReference type="Proteomes" id="UP000184085"/>
    </source>
</evidence>
<evidence type="ECO:0000256" key="3">
    <source>
        <dbReference type="ARBA" id="ARBA00022723"/>
    </source>
</evidence>
<dbReference type="PROSITE" id="PS50005">
    <property type="entry name" value="TPR"/>
    <property type="match status" value="1"/>
</dbReference>
<dbReference type="PANTHER" id="PTHR22726">
    <property type="entry name" value="METALLOENDOPEPTIDASE OMA1"/>
    <property type="match status" value="1"/>
</dbReference>
<dbReference type="Gene3D" id="3.30.2010.10">
    <property type="entry name" value="Metalloproteases ('zincins'), catalytic domain"/>
    <property type="match status" value="1"/>
</dbReference>
<gene>
    <name evidence="10" type="ORF">KARMA_2705</name>
</gene>
<feature type="chain" id="PRO_5009906806" evidence="8">
    <location>
        <begin position="25"/>
        <end position="442"/>
    </location>
</feature>
<evidence type="ECO:0000256" key="4">
    <source>
        <dbReference type="ARBA" id="ARBA00022801"/>
    </source>
</evidence>
<dbReference type="GO" id="GO:0051603">
    <property type="term" value="P:proteolysis involved in protein catabolic process"/>
    <property type="evidence" value="ECO:0007669"/>
    <property type="project" value="TreeGrafter"/>
</dbReference>
<dbReference type="CDD" id="cd07324">
    <property type="entry name" value="M48C_Oma1-like"/>
    <property type="match status" value="1"/>
</dbReference>
<dbReference type="Proteomes" id="UP000184085">
    <property type="component" value="Unassembled WGS sequence"/>
</dbReference>
<feature type="signal peptide" evidence="8">
    <location>
        <begin position="1"/>
        <end position="24"/>
    </location>
</feature>
<dbReference type="InterPro" id="IPR001915">
    <property type="entry name" value="Peptidase_M48"/>
</dbReference>
<dbReference type="EMBL" id="FMJB01000055">
    <property type="protein sequence ID" value="SCM68486.1"/>
    <property type="molecule type" value="Genomic_DNA"/>
</dbReference>
<protein>
    <submittedName>
        <fullName evidence="10">Putative peptidase M48</fullName>
    </submittedName>
</protein>
<keyword evidence="4" id="KW-0378">Hydrolase</keyword>
<dbReference type="InterPro" id="IPR051156">
    <property type="entry name" value="Mito/Outer_Membr_Metalloprot"/>
</dbReference>
<dbReference type="RefSeq" id="WP_072707105.1">
    <property type="nucleotide sequence ID" value="NZ_FMJB01000055.1"/>
</dbReference>
<evidence type="ECO:0000256" key="2">
    <source>
        <dbReference type="ARBA" id="ARBA00022670"/>
    </source>
</evidence>
<evidence type="ECO:0000256" key="7">
    <source>
        <dbReference type="PROSITE-ProRule" id="PRU00339"/>
    </source>
</evidence>
<dbReference type="InterPro" id="IPR011990">
    <property type="entry name" value="TPR-like_helical_dom_sf"/>
</dbReference>
<keyword evidence="2" id="KW-0645">Protease</keyword>
<dbReference type="Pfam" id="PF01435">
    <property type="entry name" value="Peptidase_M48"/>
    <property type="match status" value="1"/>
</dbReference>
<keyword evidence="8" id="KW-0732">Signal</keyword>
<comment type="cofactor">
    <cofactor evidence="1">
        <name>Zn(2+)</name>
        <dbReference type="ChEBI" id="CHEBI:29105"/>
    </cofactor>
</comment>
<accession>A0A1M4N5X0</accession>
<keyword evidence="3" id="KW-0479">Metal-binding</keyword>
<dbReference type="AlphaFoldDB" id="A0A1M4N5X0"/>
<dbReference type="GO" id="GO:0046872">
    <property type="term" value="F:metal ion binding"/>
    <property type="evidence" value="ECO:0007669"/>
    <property type="project" value="UniProtKB-KW"/>
</dbReference>
<dbReference type="GO" id="GO:0004222">
    <property type="term" value="F:metalloendopeptidase activity"/>
    <property type="evidence" value="ECO:0007669"/>
    <property type="project" value="InterPro"/>
</dbReference>
<evidence type="ECO:0000259" key="9">
    <source>
        <dbReference type="Pfam" id="PF01435"/>
    </source>
</evidence>
<dbReference type="Gene3D" id="1.25.40.10">
    <property type="entry name" value="Tetratricopeptide repeat domain"/>
    <property type="match status" value="1"/>
</dbReference>
<organism evidence="10 11">
    <name type="scientific">Donghicola eburneus</name>
    <dbReference type="NCBI Taxonomy" id="393278"/>
    <lineage>
        <taxon>Bacteria</taxon>
        <taxon>Pseudomonadati</taxon>
        <taxon>Pseudomonadota</taxon>
        <taxon>Alphaproteobacteria</taxon>
        <taxon>Rhodobacterales</taxon>
        <taxon>Roseobacteraceae</taxon>
        <taxon>Donghicola</taxon>
    </lineage>
</organism>
<evidence type="ECO:0000256" key="8">
    <source>
        <dbReference type="SAM" id="SignalP"/>
    </source>
</evidence>
<dbReference type="InterPro" id="IPR019734">
    <property type="entry name" value="TPR_rpt"/>
</dbReference>
<dbReference type="SUPFAM" id="SSF48452">
    <property type="entry name" value="TPR-like"/>
    <property type="match status" value="1"/>
</dbReference>
<evidence type="ECO:0000313" key="10">
    <source>
        <dbReference type="EMBL" id="SCM68486.1"/>
    </source>
</evidence>
<keyword evidence="6" id="KW-0482">Metalloprotease</keyword>
<evidence type="ECO:0000256" key="6">
    <source>
        <dbReference type="ARBA" id="ARBA00023049"/>
    </source>
</evidence>
<proteinExistence type="predicted"/>
<reference evidence="11" key="1">
    <citation type="submission" date="2016-09" db="EMBL/GenBank/DDBJ databases">
        <authorList>
            <person name="Wibberg D."/>
        </authorList>
    </citation>
    <scope>NUCLEOTIDE SEQUENCE [LARGE SCALE GENOMIC DNA]</scope>
</reference>
<evidence type="ECO:0000256" key="5">
    <source>
        <dbReference type="ARBA" id="ARBA00022833"/>
    </source>
</evidence>
<dbReference type="PANTHER" id="PTHR22726:SF1">
    <property type="entry name" value="METALLOENDOPEPTIDASE OMA1, MITOCHONDRIAL"/>
    <property type="match status" value="1"/>
</dbReference>
<sequence>MRQAARVLATALCLTLIATLPARAIGLLRDPDIEYALNTIASPILNAAGLGSRVQVLVVNDQSLNAFVVDAEHIFIHAGLLARLQNASQLQSVIAHEAAHIANGHMARRLSNMRTARTAAGLGLALAAAAAAGGAGGAAAGIAIGSQSSAARVLFAHTRAEEASADQAGVRYMVNAGVNPKGAVEVVDIFRGQEALSVSRQDPYTRTHPLTQDRFRALQGFAAAYADRAWADSSSADYWFARAQGKLTAFTRAPSWTLRRAKSSVTDDIRLMREAVAYHRQPNAKKAIATIDKLAAARPKDPFVHELRGQILLESRNFGAATNAYGRAVNLAPNDPLILGGYGRALLALNTADGNKRALAALEKARRIDRYSAAVLRDLGMAYARAGQNGMASLVTAERYALNGRLNDAALHAKRAEGLLPRGSAPWQRAQDVLTAAKAAPK</sequence>
<dbReference type="GO" id="GO:0016020">
    <property type="term" value="C:membrane"/>
    <property type="evidence" value="ECO:0007669"/>
    <property type="project" value="TreeGrafter"/>
</dbReference>
<feature type="repeat" description="TPR" evidence="7">
    <location>
        <begin position="302"/>
        <end position="335"/>
    </location>
</feature>
<name>A0A1M4N5X0_9RHOB</name>